<protein>
    <submittedName>
        <fullName evidence="4">Polysaccharide biosynthesis protein</fullName>
    </submittedName>
</protein>
<evidence type="ECO:0000313" key="5">
    <source>
        <dbReference type="Proteomes" id="UP000672039"/>
    </source>
</evidence>
<dbReference type="Gene3D" id="3.40.50.720">
    <property type="entry name" value="NAD(P)-binding Rossmann-like Domain"/>
    <property type="match status" value="2"/>
</dbReference>
<name>A0ABX7WTF8_9GAMM</name>
<feature type="transmembrane region" description="Helical" evidence="2">
    <location>
        <begin position="20"/>
        <end position="40"/>
    </location>
</feature>
<dbReference type="Pfam" id="PF13727">
    <property type="entry name" value="CoA_binding_3"/>
    <property type="match status" value="1"/>
</dbReference>
<gene>
    <name evidence="4" type="ORF">J9253_13060</name>
</gene>
<feature type="transmembrane region" description="Helical" evidence="2">
    <location>
        <begin position="85"/>
        <end position="106"/>
    </location>
</feature>
<keyword evidence="2" id="KW-0812">Transmembrane</keyword>
<organism evidence="4 5">
    <name type="scientific">Thiothrix litoralis</name>
    <dbReference type="NCBI Taxonomy" id="2891210"/>
    <lineage>
        <taxon>Bacteria</taxon>
        <taxon>Pseudomonadati</taxon>
        <taxon>Pseudomonadota</taxon>
        <taxon>Gammaproteobacteria</taxon>
        <taxon>Thiotrichales</taxon>
        <taxon>Thiotrichaceae</taxon>
        <taxon>Thiothrix</taxon>
    </lineage>
</organism>
<dbReference type="SUPFAM" id="SSF53335">
    <property type="entry name" value="S-adenosyl-L-methionine-dependent methyltransferases"/>
    <property type="match status" value="1"/>
</dbReference>
<evidence type="ECO:0000256" key="2">
    <source>
        <dbReference type="SAM" id="Phobius"/>
    </source>
</evidence>
<dbReference type="EMBL" id="CP072801">
    <property type="protein sequence ID" value="QTR44939.1"/>
    <property type="molecule type" value="Genomic_DNA"/>
</dbReference>
<dbReference type="InterPro" id="IPR003869">
    <property type="entry name" value="Polysac_CapD-like"/>
</dbReference>
<dbReference type="SUPFAM" id="SSF51735">
    <property type="entry name" value="NAD(P)-binding Rossmann-fold domains"/>
    <property type="match status" value="1"/>
</dbReference>
<proteinExistence type="inferred from homology"/>
<dbReference type="InterPro" id="IPR036291">
    <property type="entry name" value="NAD(P)-bd_dom_sf"/>
</dbReference>
<evidence type="ECO:0000256" key="1">
    <source>
        <dbReference type="ARBA" id="ARBA00007430"/>
    </source>
</evidence>
<dbReference type="Pfam" id="PF02719">
    <property type="entry name" value="Polysacc_synt_2"/>
    <property type="match status" value="1"/>
</dbReference>
<sequence>MDIGAYFYNLLTLSRWQKRAIMLGADVVLLSLAVWVSFALRLGSWQPTLNDGLWLVIVAPLLTIPLFITLGLYRAVIRFIGGQVLVALVQGITASTALLGLFTFFFEWEGIPRSIYPIYWGTAFLLIGSSRYLIRHHYQTTRQRSGHTQIAIYGAGESGIQLAAALEGMPEYHVSVFLDDNPTLHKAVINGIRVYPPQALAELLEPLNIRQVLLAMPSVSHLRRREIIQSLETLPVHVRTIPELSDLVSGQLSVAELREIGIDELLGRSPVVPQAELLSKCITHNAVMVTGAGGSIGSELCRQIIRLQPTRLVLFESSEFALYQIEQELLSLCQHEKLSVPVIPMLGSVQDYQRVEEALSQHSIHTLYHAAAYKHVPMVEHNPIEGLRNNVFGTLRAAQAARATGVRHFTLISTDKAVRPTNVMGASKRMAELILQGLAQMPGETIFSMVRFGNVLGSSGSVVPLFREQIRKGGPLTVTHPGIIRYFMTIPEAAQLVIQAGAMAQGGEVFVLDMGEPVKILDLAKRMIHLSGLSILDETNPTGDIPIVFSGLRPGEKLYEELLIGENPQDTSHPRIFMAREDCLSWQDVMKMLDTLETECRQRNLPSIFRLLHKHIHGFTHPGNTPNAPMKNTERRVIPFPVKLEGVA</sequence>
<dbReference type="CDD" id="cd05237">
    <property type="entry name" value="UDP_invert_4-6DH_SDR_e"/>
    <property type="match status" value="1"/>
</dbReference>
<comment type="similarity">
    <text evidence="1">Belongs to the polysaccharide synthase family.</text>
</comment>
<dbReference type="Proteomes" id="UP000672039">
    <property type="component" value="Chromosome"/>
</dbReference>
<dbReference type="PANTHER" id="PTHR43318:SF1">
    <property type="entry name" value="POLYSACCHARIDE BIOSYNTHESIS PROTEIN EPSC-RELATED"/>
    <property type="match status" value="1"/>
</dbReference>
<dbReference type="RefSeq" id="WP_210221379.1">
    <property type="nucleotide sequence ID" value="NZ_CP072801.1"/>
</dbReference>
<feature type="transmembrane region" description="Helical" evidence="2">
    <location>
        <begin position="118"/>
        <end position="134"/>
    </location>
</feature>
<evidence type="ECO:0000259" key="3">
    <source>
        <dbReference type="Pfam" id="PF02719"/>
    </source>
</evidence>
<feature type="transmembrane region" description="Helical" evidence="2">
    <location>
        <begin position="52"/>
        <end position="73"/>
    </location>
</feature>
<dbReference type="PANTHER" id="PTHR43318">
    <property type="entry name" value="UDP-N-ACETYLGLUCOSAMINE 4,6-DEHYDRATASE"/>
    <property type="match status" value="1"/>
</dbReference>
<keyword evidence="2" id="KW-1133">Transmembrane helix</keyword>
<keyword evidence="2" id="KW-0472">Membrane</keyword>
<accession>A0ABX7WTF8</accession>
<evidence type="ECO:0000313" key="4">
    <source>
        <dbReference type="EMBL" id="QTR44939.1"/>
    </source>
</evidence>
<reference evidence="4 5" key="1">
    <citation type="submission" date="2021-04" db="EMBL/GenBank/DDBJ databases">
        <title>Genomics, taxonomy and metabolism of representatives of sulfur bacteria of the genus Thiothrix: Thiothrix fructosivorans QT, Thiothrix unzii A1T and three new species, Thiothrix subterranea sp. nov., Thiothrix litoralis sp. nov. and 'Candidatus Thiothrix anitrata' sp. nov.</title>
        <authorList>
            <person name="Ravin N.V."/>
            <person name="Smolyakov D."/>
            <person name="Rudenko T.S."/>
            <person name="Mardanov A.V."/>
            <person name="Beletsky A.V."/>
            <person name="Markov N.D."/>
            <person name="Fomenkov A.I."/>
            <person name="Roberts R.J."/>
            <person name="Karnachuk O.V."/>
            <person name="Novikov A."/>
            <person name="Grabovich M.Y."/>
        </authorList>
    </citation>
    <scope>NUCLEOTIDE SEQUENCE [LARGE SCALE GENOMIC DNA]</scope>
    <source>
        <strain evidence="4 5">AS</strain>
    </source>
</reference>
<keyword evidence="5" id="KW-1185">Reference proteome</keyword>
<dbReference type="InterPro" id="IPR029063">
    <property type="entry name" value="SAM-dependent_MTases_sf"/>
</dbReference>
<feature type="domain" description="Polysaccharide biosynthesis protein CapD-like" evidence="3">
    <location>
        <begin position="287"/>
        <end position="580"/>
    </location>
</feature>
<dbReference type="InterPro" id="IPR051203">
    <property type="entry name" value="Polysaccharide_Synthase-Rel"/>
</dbReference>